<evidence type="ECO:0000313" key="7">
    <source>
        <dbReference type="Proteomes" id="UP000095280"/>
    </source>
</evidence>
<keyword evidence="3" id="KW-0032">Aminotransferase</keyword>
<evidence type="ECO:0000256" key="2">
    <source>
        <dbReference type="ARBA" id="ARBA00007441"/>
    </source>
</evidence>
<reference evidence="8 9" key="1">
    <citation type="submission" date="2016-11" db="UniProtKB">
        <authorList>
            <consortium name="WormBaseParasite"/>
        </authorList>
    </citation>
    <scope>IDENTIFICATION</scope>
</reference>
<dbReference type="InterPro" id="IPR015424">
    <property type="entry name" value="PyrdxlP-dep_Trfase"/>
</dbReference>
<comment type="cofactor">
    <cofactor evidence="1">
        <name>pyridoxal 5'-phosphate</name>
        <dbReference type="ChEBI" id="CHEBI:597326"/>
    </cofactor>
</comment>
<name>A0A1I8H8T8_9PLAT</name>
<dbReference type="PROSITE" id="PS00105">
    <property type="entry name" value="AA_TRANSFER_CLASS_1"/>
    <property type="match status" value="1"/>
</dbReference>
<evidence type="ECO:0000256" key="5">
    <source>
        <dbReference type="ARBA" id="ARBA00022898"/>
    </source>
</evidence>
<dbReference type="AlphaFoldDB" id="A0A1I8H8T8"/>
<evidence type="ECO:0000256" key="3">
    <source>
        <dbReference type="ARBA" id="ARBA00022576"/>
    </source>
</evidence>
<dbReference type="Pfam" id="PF00155">
    <property type="entry name" value="Aminotran_1_2"/>
    <property type="match status" value="1"/>
</dbReference>
<keyword evidence="5" id="KW-0663">Pyridoxal phosphate</keyword>
<organism evidence="7 9">
    <name type="scientific">Macrostomum lignano</name>
    <dbReference type="NCBI Taxonomy" id="282301"/>
    <lineage>
        <taxon>Eukaryota</taxon>
        <taxon>Metazoa</taxon>
        <taxon>Spiralia</taxon>
        <taxon>Lophotrochozoa</taxon>
        <taxon>Platyhelminthes</taxon>
        <taxon>Rhabditophora</taxon>
        <taxon>Macrostomorpha</taxon>
        <taxon>Macrostomida</taxon>
        <taxon>Macrostomidae</taxon>
        <taxon>Macrostomum</taxon>
    </lineage>
</organism>
<dbReference type="PANTHER" id="PTHR46383">
    <property type="entry name" value="ASPARTATE AMINOTRANSFERASE"/>
    <property type="match status" value="1"/>
</dbReference>
<comment type="similarity">
    <text evidence="2">Belongs to the class-I pyridoxal-phosphate-dependent aminotransferase family.</text>
</comment>
<proteinExistence type="inferred from homology"/>
<dbReference type="InterPro" id="IPR004838">
    <property type="entry name" value="NHTrfase_class1_PyrdxlP-BS"/>
</dbReference>
<evidence type="ECO:0000313" key="8">
    <source>
        <dbReference type="WBParaSite" id="maker-uti_cns_0004673-snap-gene-0.12-mRNA-1"/>
    </source>
</evidence>
<dbReference type="OrthoDB" id="7042322at2759"/>
<dbReference type="GO" id="GO:0008483">
    <property type="term" value="F:transaminase activity"/>
    <property type="evidence" value="ECO:0007669"/>
    <property type="project" value="UniProtKB-KW"/>
</dbReference>
<evidence type="ECO:0000256" key="4">
    <source>
        <dbReference type="ARBA" id="ARBA00022679"/>
    </source>
</evidence>
<dbReference type="SUPFAM" id="SSF53383">
    <property type="entry name" value="PLP-dependent transferases"/>
    <property type="match status" value="1"/>
</dbReference>
<sequence>MPTEDGKSANTGMDGLTSPWLEDFGASLLRPELGAYSPASNLSQNDVIRARQRAGEPIVNLGFGQSPFPIPQPAVDSLRQHAADGRYLPACGIPELRQAVSEFHRRLDQLDPDIFTPDGVVCGPGSKELIFLIMTVFRGTVYIGAPSWTTYRPQTLLSGRSCVTLGLSAADSWKITPEIIGANLTGDPRRLLVLANPDNPTGQVYSDSELAALAEFLRRERFIVVSDEIYARLNFSLSHRSLARLYPEGCIVTSGLSKWAGAGGWRLGYALFPRPLESFRRAVASAATHTYSCCAAPVQHAALALLGNPEETAKHSNRSARILAALARHCERRLTEAGAVVAPAGGGFYLLPDFEVAREGLRRLLGSASKEPTGAAMCERILSDIGVALMPAGPAFLRPESELTVRLCFVEFDGAAALQAVRELELEEADNSAPLPDDFAAKYCEPTYSAVVRLADWLRSVQQA</sequence>
<evidence type="ECO:0000259" key="6">
    <source>
        <dbReference type="Pfam" id="PF00155"/>
    </source>
</evidence>
<accession>A0A1I8H8T8</accession>
<dbReference type="InterPro" id="IPR004839">
    <property type="entry name" value="Aminotransferase_I/II_large"/>
</dbReference>
<evidence type="ECO:0000256" key="1">
    <source>
        <dbReference type="ARBA" id="ARBA00001933"/>
    </source>
</evidence>
<dbReference type="STRING" id="282301.A0A1I8H8T8"/>
<dbReference type="InterPro" id="IPR015422">
    <property type="entry name" value="PyrdxlP-dep_Trfase_small"/>
</dbReference>
<protein>
    <submittedName>
        <fullName evidence="8 9">Aminotran_1_2 domain-containing protein</fullName>
    </submittedName>
</protein>
<dbReference type="GO" id="GO:0030170">
    <property type="term" value="F:pyridoxal phosphate binding"/>
    <property type="evidence" value="ECO:0007669"/>
    <property type="project" value="InterPro"/>
</dbReference>
<dbReference type="PANTHER" id="PTHR46383:SF1">
    <property type="entry name" value="ASPARTATE AMINOTRANSFERASE"/>
    <property type="match status" value="1"/>
</dbReference>
<dbReference type="InterPro" id="IPR050596">
    <property type="entry name" value="AspAT/PAT-like"/>
</dbReference>
<dbReference type="Proteomes" id="UP000095280">
    <property type="component" value="Unplaced"/>
</dbReference>
<dbReference type="Gene3D" id="3.90.1150.10">
    <property type="entry name" value="Aspartate Aminotransferase, domain 1"/>
    <property type="match status" value="1"/>
</dbReference>
<dbReference type="WBParaSite" id="maker-uti_cns_0004967-snap-gene-0.7-mRNA-1">
    <property type="protein sequence ID" value="maker-uti_cns_0004967-snap-gene-0.7-mRNA-1"/>
    <property type="gene ID" value="maker-uti_cns_0004967-snap-gene-0.7"/>
</dbReference>
<dbReference type="WBParaSite" id="maker-uti_cns_0004673-snap-gene-0.12-mRNA-1">
    <property type="protein sequence ID" value="maker-uti_cns_0004673-snap-gene-0.12-mRNA-1"/>
    <property type="gene ID" value="maker-uti_cns_0004673-snap-gene-0.12"/>
</dbReference>
<dbReference type="InterPro" id="IPR015421">
    <property type="entry name" value="PyrdxlP-dep_Trfase_major"/>
</dbReference>
<dbReference type="CDD" id="cd00609">
    <property type="entry name" value="AAT_like"/>
    <property type="match status" value="1"/>
</dbReference>
<keyword evidence="7" id="KW-1185">Reference proteome</keyword>
<keyword evidence="4" id="KW-0808">Transferase</keyword>
<dbReference type="Gene3D" id="3.40.640.10">
    <property type="entry name" value="Type I PLP-dependent aspartate aminotransferase-like (Major domain)"/>
    <property type="match status" value="1"/>
</dbReference>
<evidence type="ECO:0000313" key="9">
    <source>
        <dbReference type="WBParaSite" id="maker-uti_cns_0004967-snap-gene-0.7-mRNA-1"/>
    </source>
</evidence>
<feature type="domain" description="Aminotransferase class I/classII large" evidence="6">
    <location>
        <begin position="57"/>
        <end position="408"/>
    </location>
</feature>
<dbReference type="GO" id="GO:0006520">
    <property type="term" value="P:amino acid metabolic process"/>
    <property type="evidence" value="ECO:0007669"/>
    <property type="project" value="InterPro"/>
</dbReference>